<protein>
    <submittedName>
        <fullName evidence="1">Uncharacterized protein</fullName>
    </submittedName>
</protein>
<dbReference type="RefSeq" id="WP_346034145.1">
    <property type="nucleotide sequence ID" value="NZ_BAABHV010000036.1"/>
</dbReference>
<evidence type="ECO:0000313" key="1">
    <source>
        <dbReference type="EMBL" id="GAA5063551.1"/>
    </source>
</evidence>
<name>A0ABP9KTU9_9SPHN</name>
<evidence type="ECO:0000313" key="2">
    <source>
        <dbReference type="Proteomes" id="UP001500518"/>
    </source>
</evidence>
<gene>
    <name evidence="1" type="ORF">GCM10023208_34650</name>
</gene>
<accession>A0ABP9KTU9</accession>
<proteinExistence type="predicted"/>
<sequence length="107" mass="12260">MKRAIVATINGVSLVVEVEDNPLGWRWWSWTEWDADDWAPLAQHRIVPLTELADSMGRRAWLCGLEGGGFRLLGAFRVFPILEQNPDEARAFVERLFVDHAREPALF</sequence>
<organism evidence="1 2">
    <name type="scientific">Erythrobacter westpacificensis</name>
    <dbReference type="NCBI Taxonomy" id="1055231"/>
    <lineage>
        <taxon>Bacteria</taxon>
        <taxon>Pseudomonadati</taxon>
        <taxon>Pseudomonadota</taxon>
        <taxon>Alphaproteobacteria</taxon>
        <taxon>Sphingomonadales</taxon>
        <taxon>Erythrobacteraceae</taxon>
        <taxon>Erythrobacter/Porphyrobacter group</taxon>
        <taxon>Erythrobacter</taxon>
    </lineage>
</organism>
<comment type="caution">
    <text evidence="1">The sequence shown here is derived from an EMBL/GenBank/DDBJ whole genome shotgun (WGS) entry which is preliminary data.</text>
</comment>
<dbReference type="Proteomes" id="UP001500518">
    <property type="component" value="Unassembled WGS sequence"/>
</dbReference>
<keyword evidence="2" id="KW-1185">Reference proteome</keyword>
<reference evidence="2" key="1">
    <citation type="journal article" date="2019" name="Int. J. Syst. Evol. Microbiol.">
        <title>The Global Catalogue of Microorganisms (GCM) 10K type strain sequencing project: providing services to taxonomists for standard genome sequencing and annotation.</title>
        <authorList>
            <consortium name="The Broad Institute Genomics Platform"/>
            <consortium name="The Broad Institute Genome Sequencing Center for Infectious Disease"/>
            <person name="Wu L."/>
            <person name="Ma J."/>
        </authorList>
    </citation>
    <scope>NUCLEOTIDE SEQUENCE [LARGE SCALE GENOMIC DNA]</scope>
    <source>
        <strain evidence="2">JCM 18014</strain>
    </source>
</reference>
<dbReference type="EMBL" id="BAABHV010000036">
    <property type="protein sequence ID" value="GAA5063551.1"/>
    <property type="molecule type" value="Genomic_DNA"/>
</dbReference>